<evidence type="ECO:0000313" key="14">
    <source>
        <dbReference type="EMBL" id="QTA79624.1"/>
    </source>
</evidence>
<reference evidence="14" key="1">
    <citation type="journal article" date="2021" name="Microb. Physiol.">
        <title>Proteogenomic Insights into the Physiology of Marine, Sulfate-Reducing, Filamentous Desulfonema limicola and Desulfonema magnum.</title>
        <authorList>
            <person name="Schnaars V."/>
            <person name="Wohlbrand L."/>
            <person name="Scheve S."/>
            <person name="Hinrichs C."/>
            <person name="Reinhardt R."/>
            <person name="Rabus R."/>
        </authorList>
    </citation>
    <scope>NUCLEOTIDE SEQUENCE</scope>
    <source>
        <strain evidence="14">5ac10</strain>
    </source>
</reference>
<dbReference type="InterPro" id="IPR011258">
    <property type="entry name" value="BPG-indep_PGM_N"/>
</dbReference>
<dbReference type="SUPFAM" id="SSF64158">
    <property type="entry name" value="2,3-Bisphosphoglycerate-independent phosphoglycerate mutase, substrate-binding domain"/>
    <property type="match status" value="1"/>
</dbReference>
<feature type="binding site" evidence="10">
    <location>
        <begin position="155"/>
        <end position="156"/>
    </location>
    <ligand>
        <name>substrate</name>
    </ligand>
</feature>
<dbReference type="GO" id="GO:0004619">
    <property type="term" value="F:phosphoglycerate mutase activity"/>
    <property type="evidence" value="ECO:0007669"/>
    <property type="project" value="UniProtKB-UniRule"/>
</dbReference>
<dbReference type="NCBIfam" id="TIGR01307">
    <property type="entry name" value="pgm_bpd_ind"/>
    <property type="match status" value="1"/>
</dbReference>
<accession>A0A975B6A9</accession>
<feature type="active site" description="Phosphoserine intermediate" evidence="10">
    <location>
        <position position="64"/>
    </location>
</feature>
<dbReference type="SUPFAM" id="SSF53649">
    <property type="entry name" value="Alkaline phosphatase-like"/>
    <property type="match status" value="1"/>
</dbReference>
<comment type="function">
    <text evidence="10">Catalyzes the interconversion of 2-phosphoglycerate and 3-phosphoglycerate.</text>
</comment>
<protein>
    <recommendedName>
        <fullName evidence="9 10">2,3-bisphosphoglycerate-independent phosphoglycerate mutase</fullName>
        <shortName evidence="10">BPG-independent PGAM</shortName>
        <shortName evidence="10">Phosphoglyceromutase</shortName>
        <shortName evidence="10">iPGM</shortName>
        <ecNumber evidence="4 10">5.4.2.12</ecNumber>
    </recommendedName>
</protein>
<feature type="binding site" evidence="10">
    <location>
        <position position="125"/>
    </location>
    <ligand>
        <name>substrate</name>
    </ligand>
</feature>
<evidence type="ECO:0000256" key="6">
    <source>
        <dbReference type="ARBA" id="ARBA00023152"/>
    </source>
</evidence>
<organism evidence="14 15">
    <name type="scientific">Desulfonema limicola</name>
    <dbReference type="NCBI Taxonomy" id="45656"/>
    <lineage>
        <taxon>Bacteria</taxon>
        <taxon>Pseudomonadati</taxon>
        <taxon>Thermodesulfobacteriota</taxon>
        <taxon>Desulfobacteria</taxon>
        <taxon>Desulfobacterales</taxon>
        <taxon>Desulfococcaceae</taxon>
        <taxon>Desulfonema</taxon>
    </lineage>
</organism>
<evidence type="ECO:0000259" key="12">
    <source>
        <dbReference type="Pfam" id="PF06415"/>
    </source>
</evidence>
<keyword evidence="7 10" id="KW-0464">Manganese</keyword>
<feature type="binding site" evidence="10">
    <location>
        <begin position="263"/>
        <end position="266"/>
    </location>
    <ligand>
        <name>substrate</name>
    </ligand>
</feature>
<feature type="domain" description="Type I restriction enzyme R protein N-terminal" evidence="13">
    <location>
        <begin position="533"/>
        <end position="643"/>
    </location>
</feature>
<evidence type="ECO:0000313" key="15">
    <source>
        <dbReference type="Proteomes" id="UP000663720"/>
    </source>
</evidence>
<proteinExistence type="inferred from homology"/>
<dbReference type="EC" id="5.4.2.12" evidence="4 10"/>
<dbReference type="HAMAP" id="MF_01038">
    <property type="entry name" value="GpmI"/>
    <property type="match status" value="1"/>
</dbReference>
<dbReference type="EMBL" id="CP061799">
    <property type="protein sequence ID" value="QTA79624.1"/>
    <property type="molecule type" value="Genomic_DNA"/>
</dbReference>
<feature type="binding site" evidence="10">
    <location>
        <position position="193"/>
    </location>
    <ligand>
        <name>substrate</name>
    </ligand>
</feature>
<evidence type="ECO:0000256" key="10">
    <source>
        <dbReference type="HAMAP-Rule" id="MF_01038"/>
    </source>
</evidence>
<dbReference type="Gene3D" id="3.40.1450.10">
    <property type="entry name" value="BPG-independent phosphoglycerate mutase, domain B"/>
    <property type="match status" value="1"/>
</dbReference>
<dbReference type="KEGG" id="dli:dnl_18990"/>
<feature type="binding site" evidence="10">
    <location>
        <position position="187"/>
    </location>
    <ligand>
        <name>substrate</name>
    </ligand>
</feature>
<dbReference type="PANTHER" id="PTHR31637">
    <property type="entry name" value="2,3-BISPHOSPHOGLYCERATE-INDEPENDENT PHOSPHOGLYCERATE MUTASE"/>
    <property type="match status" value="1"/>
</dbReference>
<feature type="binding site" evidence="10">
    <location>
        <position position="14"/>
    </location>
    <ligand>
        <name>Mn(2+)</name>
        <dbReference type="ChEBI" id="CHEBI:29035"/>
        <label>2</label>
    </ligand>
</feature>
<evidence type="ECO:0000256" key="1">
    <source>
        <dbReference type="ARBA" id="ARBA00000370"/>
    </source>
</evidence>
<evidence type="ECO:0000256" key="9">
    <source>
        <dbReference type="ARBA" id="ARBA00071648"/>
    </source>
</evidence>
<feature type="domain" description="BPG-independent PGAM N-terminal" evidence="12">
    <location>
        <begin position="84"/>
        <end position="301"/>
    </location>
</feature>
<comment type="pathway">
    <text evidence="2 10">Carbohydrate degradation; glycolysis; pyruvate from D-glyceraldehyde 3-phosphate: step 3/5.</text>
</comment>
<dbReference type="GO" id="GO:0006096">
    <property type="term" value="P:glycolytic process"/>
    <property type="evidence" value="ECO:0007669"/>
    <property type="project" value="UniProtKB-UniRule"/>
</dbReference>
<evidence type="ECO:0000256" key="3">
    <source>
        <dbReference type="ARBA" id="ARBA00008819"/>
    </source>
</evidence>
<comment type="subunit">
    <text evidence="10">Monomer.</text>
</comment>
<dbReference type="GO" id="GO:0005737">
    <property type="term" value="C:cytoplasm"/>
    <property type="evidence" value="ECO:0007669"/>
    <property type="project" value="InterPro"/>
</dbReference>
<feature type="binding site" evidence="10">
    <location>
        <position position="464"/>
    </location>
    <ligand>
        <name>Mn(2+)</name>
        <dbReference type="ChEBI" id="CHEBI:29035"/>
        <label>1</label>
    </ligand>
</feature>
<evidence type="ECO:0000259" key="11">
    <source>
        <dbReference type="Pfam" id="PF01676"/>
    </source>
</evidence>
<comment type="similarity">
    <text evidence="3 10">Belongs to the BPG-independent phosphoglycerate mutase family.</text>
</comment>
<feature type="binding site" evidence="10">
    <location>
        <position position="405"/>
    </location>
    <ligand>
        <name>Mn(2+)</name>
        <dbReference type="ChEBI" id="CHEBI:29035"/>
        <label>1</label>
    </ligand>
</feature>
<keyword evidence="6 10" id="KW-0324">Glycolysis</keyword>
<dbReference type="CDD" id="cd16010">
    <property type="entry name" value="iPGM"/>
    <property type="match status" value="1"/>
</dbReference>
<feature type="binding site" evidence="10">
    <location>
        <position position="337"/>
    </location>
    <ligand>
        <name>substrate</name>
    </ligand>
</feature>
<feature type="domain" description="Metalloenzyme" evidence="11">
    <location>
        <begin position="6"/>
        <end position="502"/>
    </location>
</feature>
<dbReference type="InterPro" id="IPR036646">
    <property type="entry name" value="PGAM_B_sf"/>
</dbReference>
<dbReference type="Gene3D" id="3.40.720.10">
    <property type="entry name" value="Alkaline Phosphatase, subunit A"/>
    <property type="match status" value="1"/>
</dbReference>
<feature type="binding site" evidence="10">
    <location>
        <position position="64"/>
    </location>
    <ligand>
        <name>Mn(2+)</name>
        <dbReference type="ChEBI" id="CHEBI:29035"/>
        <label>2</label>
    </ligand>
</feature>
<dbReference type="GO" id="GO:0006007">
    <property type="term" value="P:glucose catabolic process"/>
    <property type="evidence" value="ECO:0007669"/>
    <property type="project" value="InterPro"/>
</dbReference>
<dbReference type="InterPro" id="IPR017850">
    <property type="entry name" value="Alkaline_phosphatase_core_sf"/>
</dbReference>
<dbReference type="RefSeq" id="WP_207691359.1">
    <property type="nucleotide sequence ID" value="NZ_CP061799.1"/>
</dbReference>
<keyword evidence="5 10" id="KW-0479">Metal-binding</keyword>
<sequence length="684" mass="76081">MTQTKKTCMLMILDGWGIGTGDKGDAVSSANTPFLDSLEKDYPHTQLTCSGEAVGLPEGIMGNSEVGHLNIGAGRVVYQDLLRIDMAIKDSSFKSNKTINNIISTVKENNTSLHLMGLISDGGVHSQLNHLLALLDMAKEKGLEKVYIHAILDGRDTSPTGGADYIKKVDEHTVKNKIGAVATVCGRYYAMDRDKRWDRIEKAYNLYILGQGSPEQDPVQAVKNAYERGETDEFIKPIVINDSNSKPKALIQDGDGVFFFNFRADRAREISMALTDPEFNHFDRKKIPEIRIYGTMTRYDEHFSFPTAFPPVHMQDILGELVSKQGLCQLRIAETEKYAHVTYFFNGGEEAPFPMEDRCLIPSPRDVATYDQKPEMSAVQVTKEVMERIKSGKYDMIVLNFANMDMVGHTGIIEAAVRACETIDKCVEKIVTQIKAAGGTILITADHGNAEMMIDQAGNIHTAHTLNPVRFILVNDNLKNVLLDKGKLCDIAPTILEIMAIEKSEHMTGKSLIKSDLLIDYITGSVIPDLGAEANRQKIEHFLIDQQGFDRKDIDVNTCIEFEINGEIYTSRIDLVIRVNGKRFMCIKCAPGSLGSREREILAASRLLDTFQIPFSAVSDGETSIVFNTVTGKKIGDGMKAIPTKDEAVEQMSGLPLFPISDERRIKEQLIFRSYDSMNVNRSL</sequence>
<feature type="binding site" evidence="10">
    <location>
        <position position="447"/>
    </location>
    <ligand>
        <name>Mn(2+)</name>
        <dbReference type="ChEBI" id="CHEBI:29035"/>
        <label>2</label>
    </ligand>
</feature>
<evidence type="ECO:0000256" key="8">
    <source>
        <dbReference type="ARBA" id="ARBA00023235"/>
    </source>
</evidence>
<dbReference type="FunFam" id="3.40.1450.10:FF:000001">
    <property type="entry name" value="2,3-bisphosphoglycerate-independent phosphoglycerate mutase"/>
    <property type="match status" value="1"/>
</dbReference>
<dbReference type="InterPro" id="IPR006124">
    <property type="entry name" value="Metalloenzyme"/>
</dbReference>
<comment type="cofactor">
    <cofactor evidence="10">
        <name>Mn(2+)</name>
        <dbReference type="ChEBI" id="CHEBI:29035"/>
    </cofactor>
    <text evidence="10">Binds 2 manganese ions per subunit.</text>
</comment>
<evidence type="ECO:0000256" key="4">
    <source>
        <dbReference type="ARBA" id="ARBA00012026"/>
    </source>
</evidence>
<dbReference type="Pfam" id="PF13588">
    <property type="entry name" value="HSDR_N_2"/>
    <property type="match status" value="1"/>
</dbReference>
<keyword evidence="8 10" id="KW-0413">Isomerase</keyword>
<evidence type="ECO:0000256" key="2">
    <source>
        <dbReference type="ARBA" id="ARBA00004798"/>
    </source>
</evidence>
<dbReference type="Pfam" id="PF01676">
    <property type="entry name" value="Metalloenzyme"/>
    <property type="match status" value="1"/>
</dbReference>
<dbReference type="InterPro" id="IPR029464">
    <property type="entry name" value="HSDR_N"/>
</dbReference>
<dbReference type="InterPro" id="IPR005995">
    <property type="entry name" value="Pgm_bpd_ind"/>
</dbReference>
<evidence type="ECO:0000256" key="7">
    <source>
        <dbReference type="ARBA" id="ARBA00023211"/>
    </source>
</evidence>
<evidence type="ECO:0000259" key="13">
    <source>
        <dbReference type="Pfam" id="PF13588"/>
    </source>
</evidence>
<feature type="binding site" evidence="10">
    <location>
        <position position="409"/>
    </location>
    <ligand>
        <name>Mn(2+)</name>
        <dbReference type="ChEBI" id="CHEBI:29035"/>
        <label>1</label>
    </ligand>
</feature>
<dbReference type="GO" id="GO:0030145">
    <property type="term" value="F:manganese ion binding"/>
    <property type="evidence" value="ECO:0007669"/>
    <property type="project" value="UniProtKB-UniRule"/>
</dbReference>
<feature type="binding site" evidence="10">
    <location>
        <position position="446"/>
    </location>
    <ligand>
        <name>Mn(2+)</name>
        <dbReference type="ChEBI" id="CHEBI:29035"/>
        <label>2</label>
    </ligand>
</feature>
<gene>
    <name evidence="10 14" type="primary">gpmI</name>
    <name evidence="14" type="ORF">dnl_18990</name>
</gene>
<comment type="catalytic activity">
    <reaction evidence="1 10">
        <text>(2R)-2-phosphoglycerate = (2R)-3-phosphoglycerate</text>
        <dbReference type="Rhea" id="RHEA:15901"/>
        <dbReference type="ChEBI" id="CHEBI:58272"/>
        <dbReference type="ChEBI" id="CHEBI:58289"/>
        <dbReference type="EC" id="5.4.2.12"/>
    </reaction>
</comment>
<dbReference type="Pfam" id="PF06415">
    <property type="entry name" value="iPGM_N"/>
    <property type="match status" value="1"/>
</dbReference>
<keyword evidence="15" id="KW-1185">Reference proteome</keyword>
<dbReference type="PANTHER" id="PTHR31637:SF0">
    <property type="entry name" value="2,3-BISPHOSPHOGLYCERATE-INDEPENDENT PHOSPHOGLYCERATE MUTASE"/>
    <property type="match status" value="1"/>
</dbReference>
<name>A0A975B6A9_9BACT</name>
<dbReference type="Proteomes" id="UP000663720">
    <property type="component" value="Chromosome"/>
</dbReference>
<dbReference type="AlphaFoldDB" id="A0A975B6A9"/>
<evidence type="ECO:0000256" key="5">
    <source>
        <dbReference type="ARBA" id="ARBA00022723"/>
    </source>
</evidence>